<name>A0ABS5A4A6_9PSEU</name>
<dbReference type="InterPro" id="IPR015797">
    <property type="entry name" value="NUDIX_hydrolase-like_dom_sf"/>
</dbReference>
<dbReference type="EMBL" id="JAGIOO010000001">
    <property type="protein sequence ID" value="MBP2471405.1"/>
    <property type="molecule type" value="Genomic_DNA"/>
</dbReference>
<dbReference type="PANTHER" id="PTHR43736">
    <property type="entry name" value="ADP-RIBOSE PYROPHOSPHATASE"/>
    <property type="match status" value="1"/>
</dbReference>
<dbReference type="Gene3D" id="3.90.79.10">
    <property type="entry name" value="Nucleoside Triphosphate Pyrophosphohydrolase"/>
    <property type="match status" value="1"/>
</dbReference>
<evidence type="ECO:0000256" key="3">
    <source>
        <dbReference type="RuleBase" id="RU003476"/>
    </source>
</evidence>
<evidence type="ECO:0000313" key="6">
    <source>
        <dbReference type="Proteomes" id="UP001519363"/>
    </source>
</evidence>
<dbReference type="PRINTS" id="PR00502">
    <property type="entry name" value="NUDIXFAMILY"/>
</dbReference>
<evidence type="ECO:0000256" key="1">
    <source>
        <dbReference type="ARBA" id="ARBA00005582"/>
    </source>
</evidence>
<evidence type="ECO:0000256" key="2">
    <source>
        <dbReference type="ARBA" id="ARBA00022801"/>
    </source>
</evidence>
<keyword evidence="2 3" id="KW-0378">Hydrolase</keyword>
<organism evidence="5 6">
    <name type="scientific">Crossiella equi</name>
    <dbReference type="NCBI Taxonomy" id="130796"/>
    <lineage>
        <taxon>Bacteria</taxon>
        <taxon>Bacillati</taxon>
        <taxon>Actinomycetota</taxon>
        <taxon>Actinomycetes</taxon>
        <taxon>Pseudonocardiales</taxon>
        <taxon>Pseudonocardiaceae</taxon>
        <taxon>Crossiella</taxon>
    </lineage>
</organism>
<protein>
    <submittedName>
        <fullName evidence="5">8-oxo-dGTP pyrophosphatase MutT (NUDIX family)</fullName>
    </submittedName>
</protein>
<keyword evidence="6" id="KW-1185">Reference proteome</keyword>
<gene>
    <name evidence="5" type="ORF">JOF53_000277</name>
</gene>
<feature type="domain" description="Nudix hydrolase" evidence="4">
    <location>
        <begin position="1"/>
        <end position="133"/>
    </location>
</feature>
<dbReference type="SUPFAM" id="SSF55811">
    <property type="entry name" value="Nudix"/>
    <property type="match status" value="1"/>
</dbReference>
<dbReference type="RefSeq" id="WP_209706209.1">
    <property type="nucleotide sequence ID" value="NZ_JAGIOO010000001.1"/>
</dbReference>
<dbReference type="InterPro" id="IPR020084">
    <property type="entry name" value="NUDIX_hydrolase_CS"/>
</dbReference>
<dbReference type="PROSITE" id="PS51462">
    <property type="entry name" value="NUDIX"/>
    <property type="match status" value="1"/>
</dbReference>
<proteinExistence type="inferred from homology"/>
<dbReference type="InterPro" id="IPR000086">
    <property type="entry name" value="NUDIX_hydrolase_dom"/>
</dbReference>
<comment type="caution">
    <text evidence="5">The sequence shown here is derived from an EMBL/GenBank/DDBJ whole genome shotgun (WGS) entry which is preliminary data.</text>
</comment>
<sequence length="143" mass="16083">MRQPDVVGAVIRDARGRIFLQLRSPHRRLFPGTWDIVGGHVETGETPLAALGREIREETGWTLRAVRYELGTFTWTADGVERLEADYVVEVDGDLGAPELEWDKHPEYTWAGPEELGLLLVGREPGDTVLHDLVARVFELDLP</sequence>
<dbReference type="InterPro" id="IPR020476">
    <property type="entry name" value="Nudix_hydrolase"/>
</dbReference>
<reference evidence="5 6" key="1">
    <citation type="submission" date="2021-03" db="EMBL/GenBank/DDBJ databases">
        <title>Sequencing the genomes of 1000 actinobacteria strains.</title>
        <authorList>
            <person name="Klenk H.-P."/>
        </authorList>
    </citation>
    <scope>NUCLEOTIDE SEQUENCE [LARGE SCALE GENOMIC DNA]</scope>
    <source>
        <strain evidence="5 6">DSM 44580</strain>
    </source>
</reference>
<comment type="similarity">
    <text evidence="1 3">Belongs to the Nudix hydrolase family.</text>
</comment>
<dbReference type="PANTHER" id="PTHR43736:SF1">
    <property type="entry name" value="DIHYDRONEOPTERIN TRIPHOSPHATE DIPHOSPHATASE"/>
    <property type="match status" value="1"/>
</dbReference>
<dbReference type="Proteomes" id="UP001519363">
    <property type="component" value="Unassembled WGS sequence"/>
</dbReference>
<evidence type="ECO:0000259" key="4">
    <source>
        <dbReference type="PROSITE" id="PS51462"/>
    </source>
</evidence>
<dbReference type="Pfam" id="PF00293">
    <property type="entry name" value="NUDIX"/>
    <property type="match status" value="1"/>
</dbReference>
<accession>A0ABS5A4A6</accession>
<dbReference type="PROSITE" id="PS00893">
    <property type="entry name" value="NUDIX_BOX"/>
    <property type="match status" value="1"/>
</dbReference>
<evidence type="ECO:0000313" key="5">
    <source>
        <dbReference type="EMBL" id="MBP2471405.1"/>
    </source>
</evidence>